<dbReference type="EMBL" id="FONH01000017">
    <property type="protein sequence ID" value="SFF41816.1"/>
    <property type="molecule type" value="Genomic_DNA"/>
</dbReference>
<reference evidence="4" key="1">
    <citation type="submission" date="2016-10" db="EMBL/GenBank/DDBJ databases">
        <authorList>
            <person name="Varghese N."/>
            <person name="Submissions S."/>
        </authorList>
    </citation>
    <scope>NUCLEOTIDE SEQUENCE [LARGE SCALE GENOMIC DNA]</scope>
    <source>
        <strain evidence="4">UNC178MFTsu3.1</strain>
    </source>
</reference>
<accession>A0A1I2ILU7</accession>
<keyword evidence="2" id="KW-0732">Signal</keyword>
<feature type="signal peptide" evidence="2">
    <location>
        <begin position="1"/>
        <end position="28"/>
    </location>
</feature>
<evidence type="ECO:0000256" key="2">
    <source>
        <dbReference type="SAM" id="SignalP"/>
    </source>
</evidence>
<dbReference type="Proteomes" id="UP000199477">
    <property type="component" value="Unassembled WGS sequence"/>
</dbReference>
<sequence length="184" mass="19732">MPVKENDRMKRKALLVSALAVLFAGSGAYTLAQDAAPAASAAQPAAKAPADGKGQRPSRPNAPNAPLLFNGTLPGAPEPAVIADLRELERLYTQAGRVKELPALYNAVLAKSQDQRVRTYVYHQLARAQMAPANTDQAIATLRKSLDENLADEAKRREDLEKLHVRLEMMRPAAPPPPPASPSA</sequence>
<evidence type="ECO:0000313" key="3">
    <source>
        <dbReference type="EMBL" id="SFF41816.1"/>
    </source>
</evidence>
<dbReference type="AlphaFoldDB" id="A0A1I2ILU7"/>
<organism evidence="3 4">
    <name type="scientific">Dyella marensis</name>
    <dbReference type="NCBI Taxonomy" id="500610"/>
    <lineage>
        <taxon>Bacteria</taxon>
        <taxon>Pseudomonadati</taxon>
        <taxon>Pseudomonadota</taxon>
        <taxon>Gammaproteobacteria</taxon>
        <taxon>Lysobacterales</taxon>
        <taxon>Rhodanobacteraceae</taxon>
        <taxon>Dyella</taxon>
    </lineage>
</organism>
<feature type="chain" id="PRO_5011526681" evidence="2">
    <location>
        <begin position="29"/>
        <end position="184"/>
    </location>
</feature>
<feature type="compositionally biased region" description="Low complexity" evidence="1">
    <location>
        <begin position="40"/>
        <end position="52"/>
    </location>
</feature>
<evidence type="ECO:0000313" key="4">
    <source>
        <dbReference type="Proteomes" id="UP000199477"/>
    </source>
</evidence>
<gene>
    <name evidence="3" type="ORF">SAMN02799615_03480</name>
</gene>
<feature type="region of interest" description="Disordered" evidence="1">
    <location>
        <begin position="40"/>
        <end position="73"/>
    </location>
</feature>
<evidence type="ECO:0000256" key="1">
    <source>
        <dbReference type="SAM" id="MobiDB-lite"/>
    </source>
</evidence>
<keyword evidence="4" id="KW-1185">Reference proteome</keyword>
<proteinExistence type="predicted"/>
<protein>
    <submittedName>
        <fullName evidence="3">Uncharacterized protein</fullName>
    </submittedName>
</protein>
<name>A0A1I2ILU7_9GAMM</name>